<evidence type="ECO:0000259" key="5">
    <source>
        <dbReference type="PROSITE" id="PS50977"/>
    </source>
</evidence>
<dbReference type="Gene3D" id="1.10.357.10">
    <property type="entry name" value="Tetracycline Repressor, domain 2"/>
    <property type="match status" value="1"/>
</dbReference>
<dbReference type="GO" id="GO:0000976">
    <property type="term" value="F:transcription cis-regulatory region binding"/>
    <property type="evidence" value="ECO:0007669"/>
    <property type="project" value="TreeGrafter"/>
</dbReference>
<dbReference type="Proteomes" id="UP000321764">
    <property type="component" value="Unassembled WGS sequence"/>
</dbReference>
<dbReference type="Pfam" id="PF00440">
    <property type="entry name" value="TetR_N"/>
    <property type="match status" value="1"/>
</dbReference>
<dbReference type="EMBL" id="VKAD01000001">
    <property type="protein sequence ID" value="TXR53047.1"/>
    <property type="molecule type" value="Genomic_DNA"/>
</dbReference>
<evidence type="ECO:0000313" key="6">
    <source>
        <dbReference type="EMBL" id="TXR53047.1"/>
    </source>
</evidence>
<organism evidence="6 7">
    <name type="scientific">Reinekea thalattae</name>
    <dbReference type="NCBI Taxonomy" id="2593301"/>
    <lineage>
        <taxon>Bacteria</taxon>
        <taxon>Pseudomonadati</taxon>
        <taxon>Pseudomonadota</taxon>
        <taxon>Gammaproteobacteria</taxon>
        <taxon>Oceanospirillales</taxon>
        <taxon>Saccharospirillaceae</taxon>
        <taxon>Reinekea</taxon>
    </lineage>
</organism>
<feature type="DNA-binding region" description="H-T-H motif" evidence="4">
    <location>
        <begin position="37"/>
        <end position="56"/>
    </location>
</feature>
<sequence length="193" mass="21349">MSEQPVTLGRPKDEKTSVDILAATLQLVRLHGYEAVSITAIAKQAGVAKQTIYNRWSTKADLVLEAVFKETGRIAAAVPDDEQTSCQQQLSLFLCNVFEHLSYDARVLAALIAAAQKDEAFREAFKKGFVKPREAMLIDILNRAQQRGELSKHRDVSILSAFVHGAFWYALLQGDALNSELAQSLAAEIFWQG</sequence>
<keyword evidence="2 4" id="KW-0238">DNA-binding</keyword>
<dbReference type="InterPro" id="IPR009057">
    <property type="entry name" value="Homeodomain-like_sf"/>
</dbReference>
<comment type="caution">
    <text evidence="6">The sequence shown here is derived from an EMBL/GenBank/DDBJ whole genome shotgun (WGS) entry which is preliminary data.</text>
</comment>
<name>A0A5C8Z603_9GAMM</name>
<evidence type="ECO:0000256" key="1">
    <source>
        <dbReference type="ARBA" id="ARBA00023015"/>
    </source>
</evidence>
<dbReference type="OrthoDB" id="9796019at2"/>
<evidence type="ECO:0000313" key="7">
    <source>
        <dbReference type="Proteomes" id="UP000321764"/>
    </source>
</evidence>
<dbReference type="InterPro" id="IPR011075">
    <property type="entry name" value="TetR_C"/>
</dbReference>
<dbReference type="SUPFAM" id="SSF48498">
    <property type="entry name" value="Tetracyclin repressor-like, C-terminal domain"/>
    <property type="match status" value="1"/>
</dbReference>
<dbReference type="PANTHER" id="PTHR30055">
    <property type="entry name" value="HTH-TYPE TRANSCRIPTIONAL REGULATOR RUTR"/>
    <property type="match status" value="1"/>
</dbReference>
<dbReference type="InterPro" id="IPR001647">
    <property type="entry name" value="HTH_TetR"/>
</dbReference>
<feature type="domain" description="HTH tetR-type" evidence="5">
    <location>
        <begin position="14"/>
        <end position="74"/>
    </location>
</feature>
<keyword evidence="1" id="KW-0805">Transcription regulation</keyword>
<evidence type="ECO:0000256" key="2">
    <source>
        <dbReference type="ARBA" id="ARBA00023125"/>
    </source>
</evidence>
<dbReference type="PRINTS" id="PR00455">
    <property type="entry name" value="HTHTETR"/>
</dbReference>
<dbReference type="SUPFAM" id="SSF46689">
    <property type="entry name" value="Homeodomain-like"/>
    <property type="match status" value="1"/>
</dbReference>
<dbReference type="PROSITE" id="PS50977">
    <property type="entry name" value="HTH_TETR_2"/>
    <property type="match status" value="1"/>
</dbReference>
<dbReference type="Pfam" id="PF16859">
    <property type="entry name" value="TetR_C_11"/>
    <property type="match status" value="1"/>
</dbReference>
<proteinExistence type="predicted"/>
<dbReference type="Gene3D" id="1.10.10.60">
    <property type="entry name" value="Homeodomain-like"/>
    <property type="match status" value="1"/>
</dbReference>
<keyword evidence="3" id="KW-0804">Transcription</keyword>
<evidence type="ECO:0000256" key="4">
    <source>
        <dbReference type="PROSITE-ProRule" id="PRU00335"/>
    </source>
</evidence>
<dbReference type="InterPro" id="IPR036271">
    <property type="entry name" value="Tet_transcr_reg_TetR-rel_C_sf"/>
</dbReference>
<dbReference type="RefSeq" id="WP_147711907.1">
    <property type="nucleotide sequence ID" value="NZ_VKAD01000001.1"/>
</dbReference>
<dbReference type="AlphaFoldDB" id="A0A5C8Z603"/>
<keyword evidence="7" id="KW-1185">Reference proteome</keyword>
<evidence type="ECO:0000256" key="3">
    <source>
        <dbReference type="ARBA" id="ARBA00023163"/>
    </source>
</evidence>
<accession>A0A5C8Z603</accession>
<reference evidence="6 7" key="1">
    <citation type="submission" date="2019-07" db="EMBL/GenBank/DDBJ databases">
        <title>Reinekea sp. strain SSH23 genome sequencing and assembly.</title>
        <authorList>
            <person name="Kim I."/>
        </authorList>
    </citation>
    <scope>NUCLEOTIDE SEQUENCE [LARGE SCALE GENOMIC DNA]</scope>
    <source>
        <strain evidence="6 7">SSH23</strain>
    </source>
</reference>
<protein>
    <submittedName>
        <fullName evidence="6">TetR/AcrR family transcriptional regulator</fullName>
    </submittedName>
</protein>
<gene>
    <name evidence="6" type="ORF">FME95_00250</name>
</gene>
<dbReference type="PANTHER" id="PTHR30055:SF148">
    <property type="entry name" value="TETR-FAMILY TRANSCRIPTIONAL REGULATOR"/>
    <property type="match status" value="1"/>
</dbReference>
<dbReference type="GO" id="GO:0003700">
    <property type="term" value="F:DNA-binding transcription factor activity"/>
    <property type="evidence" value="ECO:0007669"/>
    <property type="project" value="TreeGrafter"/>
</dbReference>
<dbReference type="InterPro" id="IPR050109">
    <property type="entry name" value="HTH-type_TetR-like_transc_reg"/>
</dbReference>